<gene>
    <name evidence="1" type="ORF">LEP1GSC202_0133</name>
</gene>
<organism evidence="1 2">
    <name type="scientific">Leptospira yanagawae serovar Saopaulo str. Sao Paulo = ATCC 700523</name>
    <dbReference type="NCBI Taxonomy" id="1249483"/>
    <lineage>
        <taxon>Bacteria</taxon>
        <taxon>Pseudomonadati</taxon>
        <taxon>Spirochaetota</taxon>
        <taxon>Spirochaetia</taxon>
        <taxon>Leptospirales</taxon>
        <taxon>Leptospiraceae</taxon>
        <taxon>Leptospira</taxon>
    </lineage>
</organism>
<sequence length="45" mass="4816">MGIYKTNLICRKHGANNPASRNFYAHGKAGTAYLPASNLIPTKGP</sequence>
<reference evidence="1 2" key="1">
    <citation type="submission" date="2013-04" db="EMBL/GenBank/DDBJ databases">
        <authorList>
            <person name="Harkins D.M."/>
            <person name="Durkin A.S."/>
            <person name="Brinkac L.M."/>
            <person name="Haft D.H."/>
            <person name="Selengut J.D."/>
            <person name="Sanka R."/>
            <person name="DePew J."/>
            <person name="Purushe J."/>
            <person name="Hartskeerl R.A."/>
            <person name="Ahmed A."/>
            <person name="van der Linden H."/>
            <person name="Goris M.G.A."/>
            <person name="Vinetz J.M."/>
            <person name="Sutton G.G."/>
            <person name="Nierman W.C."/>
            <person name="Fouts D.E."/>
        </authorList>
    </citation>
    <scope>NUCLEOTIDE SEQUENCE [LARGE SCALE GENOMIC DNA]</scope>
    <source>
        <strain evidence="1 2">Sao Paulo</strain>
    </source>
</reference>
<dbReference type="Proteomes" id="UP000013996">
    <property type="component" value="Unassembled WGS sequence"/>
</dbReference>
<dbReference type="AlphaFoldDB" id="A0A5E8H7V6"/>
<protein>
    <submittedName>
        <fullName evidence="1">Uncharacterized protein</fullName>
    </submittedName>
</protein>
<name>A0A5E8H7V6_9LEPT</name>
<comment type="caution">
    <text evidence="1">The sequence shown here is derived from an EMBL/GenBank/DDBJ whole genome shotgun (WGS) entry which is preliminary data.</text>
</comment>
<accession>A0A5E8H7V6</accession>
<proteinExistence type="predicted"/>
<evidence type="ECO:0000313" key="1">
    <source>
        <dbReference type="EMBL" id="EOQ86912.1"/>
    </source>
</evidence>
<dbReference type="EMBL" id="AOGX02000047">
    <property type="protein sequence ID" value="EOQ86912.1"/>
    <property type="molecule type" value="Genomic_DNA"/>
</dbReference>
<evidence type="ECO:0000313" key="2">
    <source>
        <dbReference type="Proteomes" id="UP000013996"/>
    </source>
</evidence>